<evidence type="ECO:0000256" key="2">
    <source>
        <dbReference type="ARBA" id="ARBA00023002"/>
    </source>
</evidence>
<dbReference type="Gene3D" id="3.40.50.720">
    <property type="entry name" value="NAD(P)-binding Rossmann-like Domain"/>
    <property type="match status" value="1"/>
</dbReference>
<name>A0ABY0DPX2_9BRAD</name>
<dbReference type="PRINTS" id="PR00081">
    <property type="entry name" value="GDHRDH"/>
</dbReference>
<dbReference type="EMBL" id="RDRA01000006">
    <property type="protein sequence ID" value="RXG96431.1"/>
    <property type="molecule type" value="Genomic_DNA"/>
</dbReference>
<dbReference type="InterPro" id="IPR036291">
    <property type="entry name" value="NAD(P)-bd_dom_sf"/>
</dbReference>
<organism evidence="3 4">
    <name type="scientific">Bradyrhizobium zhanjiangense</name>
    <dbReference type="NCBI Taxonomy" id="1325107"/>
    <lineage>
        <taxon>Bacteria</taxon>
        <taxon>Pseudomonadati</taxon>
        <taxon>Pseudomonadota</taxon>
        <taxon>Alphaproteobacteria</taxon>
        <taxon>Hyphomicrobiales</taxon>
        <taxon>Nitrobacteraceae</taxon>
        <taxon>Bradyrhizobium</taxon>
    </lineage>
</organism>
<dbReference type="PANTHER" id="PTHR44196">
    <property type="entry name" value="DEHYDROGENASE/REDUCTASE SDR FAMILY MEMBER 7B"/>
    <property type="match status" value="1"/>
</dbReference>
<reference evidence="3 4" key="1">
    <citation type="submission" date="2018-10" db="EMBL/GenBank/DDBJ databases">
        <title>Bradyrhizobium sp. nov., isolated from effective nodules of peanut in China.</title>
        <authorList>
            <person name="Li Y."/>
        </authorList>
    </citation>
    <scope>NUCLEOTIDE SEQUENCE [LARGE SCALE GENOMIC DNA]</scope>
    <source>
        <strain evidence="3 4">CCBAU 51781</strain>
    </source>
</reference>
<evidence type="ECO:0000313" key="3">
    <source>
        <dbReference type="EMBL" id="RXG96431.1"/>
    </source>
</evidence>
<dbReference type="Proteomes" id="UP000289946">
    <property type="component" value="Unassembled WGS sequence"/>
</dbReference>
<evidence type="ECO:0000256" key="1">
    <source>
        <dbReference type="ARBA" id="ARBA00006484"/>
    </source>
</evidence>
<keyword evidence="2" id="KW-0560">Oxidoreductase</keyword>
<accession>A0ABY0DPX2</accession>
<sequence length="232" mass="25063">MVTGGGSGIGAAIALALAREGAGLYLVGRRLEPLESVASKARDMGVRAVCHPADLSLSSGQLELTKFLTHNLDRLDFLIHSAALHNAALIEDGGLSDFDELYHTNVRAPLALTQALLPMLKDREGQIVFINSSSGVAAKPMTAQYDATKHALRAIADSLRGEINSYGVRVLSVYPGRTATDMQERIHRVEDKTYRPELLLQPSDVASVVMNALLLPRTAEVTDIHIRPMTKT</sequence>
<dbReference type="SUPFAM" id="SSF51735">
    <property type="entry name" value="NAD(P)-binding Rossmann-fold domains"/>
    <property type="match status" value="1"/>
</dbReference>
<keyword evidence="4" id="KW-1185">Reference proteome</keyword>
<gene>
    <name evidence="3" type="ORF">EAS62_11645</name>
</gene>
<dbReference type="Pfam" id="PF00106">
    <property type="entry name" value="adh_short"/>
    <property type="match status" value="1"/>
</dbReference>
<dbReference type="InterPro" id="IPR002347">
    <property type="entry name" value="SDR_fam"/>
</dbReference>
<dbReference type="PANTHER" id="PTHR44196:SF1">
    <property type="entry name" value="DEHYDROGENASE_REDUCTASE SDR FAMILY MEMBER 7B"/>
    <property type="match status" value="1"/>
</dbReference>
<dbReference type="CDD" id="cd05233">
    <property type="entry name" value="SDR_c"/>
    <property type="match status" value="1"/>
</dbReference>
<comment type="similarity">
    <text evidence="1">Belongs to the short-chain dehydrogenases/reductases (SDR) family.</text>
</comment>
<protein>
    <submittedName>
        <fullName evidence="3">SDR family NAD(P)-dependent oxidoreductase</fullName>
    </submittedName>
</protein>
<evidence type="ECO:0000313" key="4">
    <source>
        <dbReference type="Proteomes" id="UP000289946"/>
    </source>
</evidence>
<proteinExistence type="inferred from homology"/>
<comment type="caution">
    <text evidence="3">The sequence shown here is derived from an EMBL/GenBank/DDBJ whole genome shotgun (WGS) entry which is preliminary data.</text>
</comment>